<dbReference type="EMBL" id="CM045758">
    <property type="protein sequence ID" value="KAI8028786.1"/>
    <property type="molecule type" value="Genomic_DNA"/>
</dbReference>
<gene>
    <name evidence="1" type="ORF">LOK49_LG01G00110</name>
</gene>
<protein>
    <submittedName>
        <fullName evidence="1">Uncharacterized protein</fullName>
    </submittedName>
</protein>
<accession>A0ACC0ITJ9</accession>
<name>A0ACC0ITJ9_9ERIC</name>
<evidence type="ECO:0000313" key="2">
    <source>
        <dbReference type="Proteomes" id="UP001060215"/>
    </source>
</evidence>
<proteinExistence type="predicted"/>
<keyword evidence="2" id="KW-1185">Reference proteome</keyword>
<sequence>MELVIRNLTRMRPVCALLPVPEARHGGLAVLFCDPDPEVPSWN</sequence>
<organism evidence="1 2">
    <name type="scientific">Camellia lanceoleosa</name>
    <dbReference type="NCBI Taxonomy" id="1840588"/>
    <lineage>
        <taxon>Eukaryota</taxon>
        <taxon>Viridiplantae</taxon>
        <taxon>Streptophyta</taxon>
        <taxon>Embryophyta</taxon>
        <taxon>Tracheophyta</taxon>
        <taxon>Spermatophyta</taxon>
        <taxon>Magnoliopsida</taxon>
        <taxon>eudicotyledons</taxon>
        <taxon>Gunneridae</taxon>
        <taxon>Pentapetalae</taxon>
        <taxon>asterids</taxon>
        <taxon>Ericales</taxon>
        <taxon>Theaceae</taxon>
        <taxon>Camellia</taxon>
    </lineage>
</organism>
<evidence type="ECO:0000313" key="1">
    <source>
        <dbReference type="EMBL" id="KAI8028786.1"/>
    </source>
</evidence>
<dbReference type="Proteomes" id="UP001060215">
    <property type="component" value="Chromosome 1"/>
</dbReference>
<comment type="caution">
    <text evidence="1">The sequence shown here is derived from an EMBL/GenBank/DDBJ whole genome shotgun (WGS) entry which is preliminary data.</text>
</comment>
<reference evidence="1 2" key="1">
    <citation type="journal article" date="2022" name="Plant J.">
        <title>Chromosome-level genome of Camellia lanceoleosa provides a valuable resource for understanding genome evolution and self-incompatibility.</title>
        <authorList>
            <person name="Gong W."/>
            <person name="Xiao S."/>
            <person name="Wang L."/>
            <person name="Liao Z."/>
            <person name="Chang Y."/>
            <person name="Mo W."/>
            <person name="Hu G."/>
            <person name="Li W."/>
            <person name="Zhao G."/>
            <person name="Zhu H."/>
            <person name="Hu X."/>
            <person name="Ji K."/>
            <person name="Xiang X."/>
            <person name="Song Q."/>
            <person name="Yuan D."/>
            <person name="Jin S."/>
            <person name="Zhang L."/>
        </authorList>
    </citation>
    <scope>NUCLEOTIDE SEQUENCE [LARGE SCALE GENOMIC DNA]</scope>
    <source>
        <strain evidence="1">SQ_2022a</strain>
    </source>
</reference>